<protein>
    <submittedName>
        <fullName evidence="4">Cytochrome c oxidase assembly protein COX16, mitochondrial</fullName>
    </submittedName>
</protein>
<evidence type="ECO:0000256" key="2">
    <source>
        <dbReference type="SAM" id="Phobius"/>
    </source>
</evidence>
<reference evidence="4" key="2">
    <citation type="submission" date="2020-10" db="UniProtKB">
        <authorList>
            <consortium name="WormBaseParasite"/>
        </authorList>
    </citation>
    <scope>IDENTIFICATION</scope>
</reference>
<keyword evidence="2" id="KW-1133">Transmembrane helix</keyword>
<feature type="region of interest" description="Disordered" evidence="1">
    <location>
        <begin position="1"/>
        <end position="22"/>
    </location>
</feature>
<evidence type="ECO:0000313" key="3">
    <source>
        <dbReference type="Proteomes" id="UP000492821"/>
    </source>
</evidence>
<feature type="transmembrane region" description="Helical" evidence="2">
    <location>
        <begin position="51"/>
        <end position="69"/>
    </location>
</feature>
<evidence type="ECO:0000256" key="1">
    <source>
        <dbReference type="SAM" id="MobiDB-lite"/>
    </source>
</evidence>
<evidence type="ECO:0000313" key="4">
    <source>
        <dbReference type="WBParaSite" id="Pan_g23099.t1"/>
    </source>
</evidence>
<dbReference type="AlphaFoldDB" id="A0A7E4VPL2"/>
<accession>A0A7E4VPL2</accession>
<dbReference type="Proteomes" id="UP000492821">
    <property type="component" value="Unassembled WGS sequence"/>
</dbReference>
<keyword evidence="2" id="KW-0812">Transmembrane</keyword>
<sequence length="123" mass="13704">MTAHDPSPGPSAAREPLFTPGQTKRSFKERLFVRNLIYYARLPFSNSFGKLIVGVGFIGVFMNAGTYFLKGPGHPLNRYSWNAMKARGELTPEQLEKERLLNAYFDQGISPGPAKFQGPRIIG</sequence>
<keyword evidence="2" id="KW-0472">Membrane</keyword>
<organism evidence="3 4">
    <name type="scientific">Panagrellus redivivus</name>
    <name type="common">Microworm</name>
    <dbReference type="NCBI Taxonomy" id="6233"/>
    <lineage>
        <taxon>Eukaryota</taxon>
        <taxon>Metazoa</taxon>
        <taxon>Ecdysozoa</taxon>
        <taxon>Nematoda</taxon>
        <taxon>Chromadorea</taxon>
        <taxon>Rhabditida</taxon>
        <taxon>Tylenchina</taxon>
        <taxon>Panagrolaimomorpha</taxon>
        <taxon>Panagrolaimoidea</taxon>
        <taxon>Panagrolaimidae</taxon>
        <taxon>Panagrellus</taxon>
    </lineage>
</organism>
<dbReference type="WBParaSite" id="Pan_g23099.t1">
    <property type="protein sequence ID" value="Pan_g23099.t1"/>
    <property type="gene ID" value="Pan_g23099"/>
</dbReference>
<proteinExistence type="predicted"/>
<name>A0A7E4VPL2_PANRE</name>
<keyword evidence="3" id="KW-1185">Reference proteome</keyword>
<reference evidence="3" key="1">
    <citation type="journal article" date="2013" name="Genetics">
        <title>The draft genome and transcriptome of Panagrellus redivivus are shaped by the harsh demands of a free-living lifestyle.</title>
        <authorList>
            <person name="Srinivasan J."/>
            <person name="Dillman A.R."/>
            <person name="Macchietto M.G."/>
            <person name="Heikkinen L."/>
            <person name="Lakso M."/>
            <person name="Fracchia K.M."/>
            <person name="Antoshechkin I."/>
            <person name="Mortazavi A."/>
            <person name="Wong G."/>
            <person name="Sternberg P.W."/>
        </authorList>
    </citation>
    <scope>NUCLEOTIDE SEQUENCE [LARGE SCALE GENOMIC DNA]</scope>
    <source>
        <strain evidence="3">MT8872</strain>
    </source>
</reference>